<dbReference type="AlphaFoldDB" id="A0A5N6Y1D7"/>
<keyword evidence="1" id="KW-0812">Transmembrane</keyword>
<dbReference type="EMBL" id="ML737161">
    <property type="protein sequence ID" value="KAE8338998.1"/>
    <property type="molecule type" value="Genomic_DNA"/>
</dbReference>
<sequence>MLCSNRILSLYFYLHTQFRVALVTYSLSFFLLLLSFLPLLVLCVMLSLVVYVLFRATMNMNMEYTPARFNGDIHIIC</sequence>
<accession>A0A5N6Y1D7</accession>
<proteinExistence type="predicted"/>
<evidence type="ECO:0000313" key="2">
    <source>
        <dbReference type="EMBL" id="KAE8338998.1"/>
    </source>
</evidence>
<organism evidence="2">
    <name type="scientific">Aspergillus arachidicola</name>
    <dbReference type="NCBI Taxonomy" id="656916"/>
    <lineage>
        <taxon>Eukaryota</taxon>
        <taxon>Fungi</taxon>
        <taxon>Dikarya</taxon>
        <taxon>Ascomycota</taxon>
        <taxon>Pezizomycotina</taxon>
        <taxon>Eurotiomycetes</taxon>
        <taxon>Eurotiomycetidae</taxon>
        <taxon>Eurotiales</taxon>
        <taxon>Aspergillaceae</taxon>
        <taxon>Aspergillus</taxon>
        <taxon>Aspergillus subgen. Circumdati</taxon>
    </lineage>
</organism>
<keyword evidence="1" id="KW-1133">Transmembrane helix</keyword>
<feature type="transmembrane region" description="Helical" evidence="1">
    <location>
        <begin position="29"/>
        <end position="54"/>
    </location>
</feature>
<dbReference type="Proteomes" id="UP000325558">
    <property type="component" value="Unassembled WGS sequence"/>
</dbReference>
<gene>
    <name evidence="2" type="ORF">BDV24DRAFT_82114</name>
</gene>
<protein>
    <submittedName>
        <fullName evidence="2">Uncharacterized protein</fullName>
    </submittedName>
</protein>
<keyword evidence="1" id="KW-0472">Membrane</keyword>
<reference evidence="2" key="1">
    <citation type="submission" date="2019-04" db="EMBL/GenBank/DDBJ databases">
        <title>Friends and foes A comparative genomics study of 23 Aspergillus species from section Flavi.</title>
        <authorList>
            <consortium name="DOE Joint Genome Institute"/>
            <person name="Kjaerbolling I."/>
            <person name="Vesth T."/>
            <person name="Frisvad J.C."/>
            <person name="Nybo J.L."/>
            <person name="Theobald S."/>
            <person name="Kildgaard S."/>
            <person name="Isbrandt T."/>
            <person name="Kuo A."/>
            <person name="Sato A."/>
            <person name="Lyhne E.K."/>
            <person name="Kogle M.E."/>
            <person name="Wiebenga A."/>
            <person name="Kun R.S."/>
            <person name="Lubbers R.J."/>
            <person name="Makela M.R."/>
            <person name="Barry K."/>
            <person name="Chovatia M."/>
            <person name="Clum A."/>
            <person name="Daum C."/>
            <person name="Haridas S."/>
            <person name="He G."/>
            <person name="LaButti K."/>
            <person name="Lipzen A."/>
            <person name="Mondo S."/>
            <person name="Riley R."/>
            <person name="Salamov A."/>
            <person name="Simmons B.A."/>
            <person name="Magnuson J.K."/>
            <person name="Henrissat B."/>
            <person name="Mortensen U.H."/>
            <person name="Larsen T.O."/>
            <person name="Devries R.P."/>
            <person name="Grigoriev I.V."/>
            <person name="Machida M."/>
            <person name="Baker S.E."/>
            <person name="Andersen M.R."/>
        </authorList>
    </citation>
    <scope>NUCLEOTIDE SEQUENCE</scope>
    <source>
        <strain evidence="2">CBS 117612</strain>
    </source>
</reference>
<name>A0A5N6Y1D7_9EURO</name>
<evidence type="ECO:0000256" key="1">
    <source>
        <dbReference type="SAM" id="Phobius"/>
    </source>
</evidence>